<name>A0A1I7UDS8_9PELO</name>
<dbReference type="InterPro" id="IPR021942">
    <property type="entry name" value="DUF3557"/>
</dbReference>
<sequence>MEPNIRFLLSSRIPSIRAAERAAPLKIKYLVVGGHQIIVNTTRYEYGIYQVDREDGVPRLLSGTSELNERWTCDVDEFGIRDYITNGMLPGNNGLDERNLFGERDFENIPTNEGRLEKLKETLEIEKQTYNQLLGPQTHPIGKFPTTHNEMVQFYRDEVFWSLDDEEMSNEDIEKAERKIELMENELLPFENKRNNIRPKFEIHLFKSQFNSQPQVIERIKYTGDLHEAEESILNFMFSKREIDAYRFSIYDHCPVIVMPRDLKLRISSLALSPKVSVKGVKSVVDASSFPLEEMSIFVNEERDELDYEFVRTAKLLDIYGKADQLLPFLLNFQNQNVFVRFKSNVFLSNDDFVVLIRSWVETDKPIGTLFTFEYRYEKDIIRTLNFIRNQIDSAVAVNNCVHIPMRNFKLLKISYNDRKETELAIMPSVLA</sequence>
<feature type="coiled-coil region" evidence="1">
    <location>
        <begin position="166"/>
        <end position="193"/>
    </location>
</feature>
<protein>
    <submittedName>
        <fullName evidence="3">FTH domain-containing protein</fullName>
    </submittedName>
</protein>
<evidence type="ECO:0000313" key="3">
    <source>
        <dbReference type="WBParaSite" id="Csp11.Scaffold629.g8310.t1"/>
    </source>
</evidence>
<keyword evidence="2" id="KW-1185">Reference proteome</keyword>
<organism evidence="2 3">
    <name type="scientific">Caenorhabditis tropicalis</name>
    <dbReference type="NCBI Taxonomy" id="1561998"/>
    <lineage>
        <taxon>Eukaryota</taxon>
        <taxon>Metazoa</taxon>
        <taxon>Ecdysozoa</taxon>
        <taxon>Nematoda</taxon>
        <taxon>Chromadorea</taxon>
        <taxon>Rhabditida</taxon>
        <taxon>Rhabditina</taxon>
        <taxon>Rhabditomorpha</taxon>
        <taxon>Rhabditoidea</taxon>
        <taxon>Rhabditidae</taxon>
        <taxon>Peloderinae</taxon>
        <taxon>Caenorhabditis</taxon>
    </lineage>
</organism>
<evidence type="ECO:0000256" key="1">
    <source>
        <dbReference type="SAM" id="Coils"/>
    </source>
</evidence>
<dbReference type="Pfam" id="PF12078">
    <property type="entry name" value="DUF3557"/>
    <property type="match status" value="1"/>
</dbReference>
<keyword evidence="1" id="KW-0175">Coiled coil</keyword>
<dbReference type="Proteomes" id="UP000095282">
    <property type="component" value="Unplaced"/>
</dbReference>
<accession>A0A1I7UDS8</accession>
<dbReference type="AlphaFoldDB" id="A0A1I7UDS8"/>
<dbReference type="PANTHER" id="PTHR31379:SF1">
    <property type="entry name" value="F-BOX C PROTEIN-RELATED"/>
    <property type="match status" value="1"/>
</dbReference>
<proteinExistence type="predicted"/>
<reference evidence="3" key="1">
    <citation type="submission" date="2016-11" db="UniProtKB">
        <authorList>
            <consortium name="WormBaseParasite"/>
        </authorList>
    </citation>
    <scope>IDENTIFICATION</scope>
</reference>
<evidence type="ECO:0000313" key="2">
    <source>
        <dbReference type="Proteomes" id="UP000095282"/>
    </source>
</evidence>
<dbReference type="PANTHER" id="PTHR31379">
    <property type="entry name" value="F-BOX C PROTEIN-RELATED-RELATED"/>
    <property type="match status" value="1"/>
</dbReference>
<dbReference type="WBParaSite" id="Csp11.Scaffold629.g8310.t1">
    <property type="protein sequence ID" value="Csp11.Scaffold629.g8310.t1"/>
    <property type="gene ID" value="Csp11.Scaffold629.g8310"/>
</dbReference>